<dbReference type="InterPro" id="IPR024079">
    <property type="entry name" value="MetalloPept_cat_dom_sf"/>
</dbReference>
<dbReference type="GO" id="GO:0008237">
    <property type="term" value="F:metallopeptidase activity"/>
    <property type="evidence" value="ECO:0007669"/>
    <property type="project" value="UniProtKB-KW"/>
</dbReference>
<feature type="region of interest" description="Disordered" evidence="1">
    <location>
        <begin position="193"/>
        <end position="212"/>
    </location>
</feature>
<dbReference type="EMBL" id="LFIV01000035">
    <property type="protein sequence ID" value="KZL74224.1"/>
    <property type="molecule type" value="Genomic_DNA"/>
</dbReference>
<keyword evidence="3" id="KW-1185">Reference proteome</keyword>
<evidence type="ECO:0000313" key="2">
    <source>
        <dbReference type="EMBL" id="KZL74224.1"/>
    </source>
</evidence>
<comment type="caution">
    <text evidence="2">The sequence shown here is derived from an EMBL/GenBank/DDBJ whole genome shotgun (WGS) entry which is preliminary data.</text>
</comment>
<keyword evidence="2" id="KW-0482">Metalloprotease</keyword>
<dbReference type="Proteomes" id="UP000076552">
    <property type="component" value="Unassembled WGS sequence"/>
</dbReference>
<evidence type="ECO:0000256" key="1">
    <source>
        <dbReference type="SAM" id="MobiDB-lite"/>
    </source>
</evidence>
<dbReference type="Gene3D" id="3.40.390.10">
    <property type="entry name" value="Collagenase (Catalytic Domain)"/>
    <property type="match status" value="1"/>
</dbReference>
<name>A0A166V6J0_9PEZI</name>
<gene>
    <name evidence="2" type="ORF">CT0861_01763</name>
</gene>
<dbReference type="AlphaFoldDB" id="A0A166V6J0"/>
<dbReference type="GO" id="GO:0006508">
    <property type="term" value="P:proteolysis"/>
    <property type="evidence" value="ECO:0007669"/>
    <property type="project" value="UniProtKB-KW"/>
</dbReference>
<sequence>MVAEPGTACTGNSQRAKILVVSHNDLGVHSTTIGQRPLDAERPEYKGPTMKLSTRDDVGQLNILANFAHEVGHAWGLIHEHQNPLFWRHPYGTSSDDIFEGTVFGDHWECSALKDYYTVRGKITQKHGTGEEAEQIMRDVCLLQSAADEWGFSAADWLPVKANFKYSSSVPNAGADYTHVDWDSIMLYPSGAGGRGTARPPTNPSENPDAYDQRTPVLLRNDGVKIHTNAIPSKGDVEGIKALYENSMPGEQGKTYVLPNDKKSSRFGSFIKDFSFKKKKNCPNPNS</sequence>
<protein>
    <submittedName>
        <fullName evidence="2">Zinc-dependent metalloprotease</fullName>
    </submittedName>
</protein>
<proteinExistence type="predicted"/>
<dbReference type="SUPFAM" id="SSF55486">
    <property type="entry name" value="Metalloproteases ('zincins'), catalytic domain"/>
    <property type="match status" value="1"/>
</dbReference>
<dbReference type="STRING" id="708197.A0A166V6J0"/>
<keyword evidence="2" id="KW-0378">Hydrolase</keyword>
<keyword evidence="2" id="KW-0645">Protease</keyword>
<evidence type="ECO:0000313" key="3">
    <source>
        <dbReference type="Proteomes" id="UP000076552"/>
    </source>
</evidence>
<reference evidence="2 3" key="1">
    <citation type="submission" date="2015-06" db="EMBL/GenBank/DDBJ databases">
        <title>Survival trade-offs in plant roots during colonization by closely related pathogenic and mutualistic fungi.</title>
        <authorList>
            <person name="Hacquard S."/>
            <person name="Kracher B."/>
            <person name="Hiruma K."/>
            <person name="Weinman A."/>
            <person name="Muench P."/>
            <person name="Garrido Oter R."/>
            <person name="Ver Loren van Themaat E."/>
            <person name="Dallerey J.-F."/>
            <person name="Damm U."/>
            <person name="Henrissat B."/>
            <person name="Lespinet O."/>
            <person name="Thon M."/>
            <person name="Kemen E."/>
            <person name="McHardy A.C."/>
            <person name="Schulze-Lefert P."/>
            <person name="O'Connell R.J."/>
        </authorList>
    </citation>
    <scope>NUCLEOTIDE SEQUENCE [LARGE SCALE GENOMIC DNA]</scope>
    <source>
        <strain evidence="2 3">0861</strain>
    </source>
</reference>
<organism evidence="2 3">
    <name type="scientific">Colletotrichum tofieldiae</name>
    <dbReference type="NCBI Taxonomy" id="708197"/>
    <lineage>
        <taxon>Eukaryota</taxon>
        <taxon>Fungi</taxon>
        <taxon>Dikarya</taxon>
        <taxon>Ascomycota</taxon>
        <taxon>Pezizomycotina</taxon>
        <taxon>Sordariomycetes</taxon>
        <taxon>Hypocreomycetidae</taxon>
        <taxon>Glomerellales</taxon>
        <taxon>Glomerellaceae</taxon>
        <taxon>Colletotrichum</taxon>
        <taxon>Colletotrichum spaethianum species complex</taxon>
    </lineage>
</organism>
<accession>A0A166V6J0</accession>